<comment type="caution">
    <text evidence="1">The sequence shown here is derived from an EMBL/GenBank/DDBJ whole genome shotgun (WGS) entry which is preliminary data.</text>
</comment>
<dbReference type="Proteomes" id="UP000691718">
    <property type="component" value="Unassembled WGS sequence"/>
</dbReference>
<proteinExistence type="predicted"/>
<reference evidence="1" key="1">
    <citation type="submission" date="2021-04" db="EMBL/GenBank/DDBJ databases">
        <authorList>
            <person name="Tunstrom K."/>
        </authorList>
    </citation>
    <scope>NUCLEOTIDE SEQUENCE</scope>
</reference>
<dbReference type="EMBL" id="CAJQZP010000945">
    <property type="protein sequence ID" value="CAG5000945.1"/>
    <property type="molecule type" value="Genomic_DNA"/>
</dbReference>
<protein>
    <submittedName>
        <fullName evidence="1">(apollo) hypothetical protein</fullName>
    </submittedName>
</protein>
<gene>
    <name evidence="1" type="ORF">PAPOLLO_LOCUS13822</name>
</gene>
<dbReference type="AlphaFoldDB" id="A0A8S3X4Q9"/>
<organism evidence="1 2">
    <name type="scientific">Parnassius apollo</name>
    <name type="common">Apollo butterfly</name>
    <name type="synonym">Papilio apollo</name>
    <dbReference type="NCBI Taxonomy" id="110799"/>
    <lineage>
        <taxon>Eukaryota</taxon>
        <taxon>Metazoa</taxon>
        <taxon>Ecdysozoa</taxon>
        <taxon>Arthropoda</taxon>
        <taxon>Hexapoda</taxon>
        <taxon>Insecta</taxon>
        <taxon>Pterygota</taxon>
        <taxon>Neoptera</taxon>
        <taxon>Endopterygota</taxon>
        <taxon>Lepidoptera</taxon>
        <taxon>Glossata</taxon>
        <taxon>Ditrysia</taxon>
        <taxon>Papilionoidea</taxon>
        <taxon>Papilionidae</taxon>
        <taxon>Parnassiinae</taxon>
        <taxon>Parnassini</taxon>
        <taxon>Parnassius</taxon>
        <taxon>Parnassius</taxon>
    </lineage>
</organism>
<dbReference type="OrthoDB" id="7480311at2759"/>
<name>A0A8S3X4Q9_PARAO</name>
<accession>A0A8S3X4Q9</accession>
<evidence type="ECO:0000313" key="2">
    <source>
        <dbReference type="Proteomes" id="UP000691718"/>
    </source>
</evidence>
<sequence>MLKTRGAAESAIHSAAGNPAFIPAGINFGGNCLIDLNDSYLSFHRMKLRNNTHFRINFLHNDLANMVLTAKLSLNDLHIVGAYERMTYKVQTNTKYNLLYEIFYTPAFGEVE</sequence>
<keyword evidence="2" id="KW-1185">Reference proteome</keyword>
<evidence type="ECO:0000313" key="1">
    <source>
        <dbReference type="EMBL" id="CAG5000945.1"/>
    </source>
</evidence>